<feature type="transmembrane region" description="Helical" evidence="1">
    <location>
        <begin position="62"/>
        <end position="84"/>
    </location>
</feature>
<proteinExistence type="predicted"/>
<sequence length="315" mass="36679">MPKQFRWSDEIEPHKARTKEIIKQHPEIRTLIGRNPYTALVIVLCVALQLSLAYFLRDVSWWWIFIAAYLIGAFACHTLFVCIHECSHNLIFKNRTLNTISGIVANLPLVFPSSVSFQKYHLKHHSYQGVEALDADMPFRWEARLIDNHVIGKALWLLFYPVFQLLRPLRMTKEISIFDGWTLVNWIVQFSFLAAVIYFGGAKPTIFLVASFFFSIGLHPLGARWIQEHFLTHGEQETKSYYGPLNSVNLNVGFHNEHHDFPSVPWNKLPKIKKMAGAYYDHLGHHTSYTILLFQFLFDRKISIYSRTARSKRGK</sequence>
<dbReference type="SMART" id="SM01269">
    <property type="entry name" value="Lipid_DES"/>
    <property type="match status" value="1"/>
</dbReference>
<gene>
    <name evidence="3" type="ORF">DN068_03040</name>
</gene>
<dbReference type="PANTHER" id="PTHR12879:SF8">
    <property type="entry name" value="SPHINGOLIPID DELTA(4)-DESATURASE DES1"/>
    <property type="match status" value="1"/>
</dbReference>
<dbReference type="RefSeq" id="WP_110997407.1">
    <property type="nucleotide sequence ID" value="NZ_QKTW01000003.1"/>
</dbReference>
<feature type="transmembrane region" description="Helical" evidence="1">
    <location>
        <begin position="37"/>
        <end position="56"/>
    </location>
</feature>
<protein>
    <submittedName>
        <fullName evidence="3">Fatty acid desaturase</fullName>
    </submittedName>
</protein>
<dbReference type="GO" id="GO:0042284">
    <property type="term" value="F:sphingolipid delta-4 desaturase activity"/>
    <property type="evidence" value="ECO:0007669"/>
    <property type="project" value="TreeGrafter"/>
</dbReference>
<dbReference type="GO" id="GO:0016020">
    <property type="term" value="C:membrane"/>
    <property type="evidence" value="ECO:0007669"/>
    <property type="project" value="GOC"/>
</dbReference>
<keyword evidence="1" id="KW-0812">Transmembrane</keyword>
<dbReference type="Pfam" id="PF08557">
    <property type="entry name" value="Lipid_DES"/>
    <property type="match status" value="1"/>
</dbReference>
<evidence type="ECO:0000256" key="1">
    <source>
        <dbReference type="SAM" id="Phobius"/>
    </source>
</evidence>
<dbReference type="InterPro" id="IPR005804">
    <property type="entry name" value="FA_desaturase_dom"/>
</dbReference>
<dbReference type="Pfam" id="PF00487">
    <property type="entry name" value="FA_desaturase"/>
    <property type="match status" value="1"/>
</dbReference>
<feature type="transmembrane region" description="Helical" evidence="1">
    <location>
        <begin position="206"/>
        <end position="226"/>
    </location>
</feature>
<dbReference type="OrthoDB" id="9792534at2"/>
<feature type="transmembrane region" description="Helical" evidence="1">
    <location>
        <begin position="181"/>
        <end position="200"/>
    </location>
</feature>
<feature type="domain" description="Sphingolipid delta4-desaturase N-terminal" evidence="2">
    <location>
        <begin position="1"/>
        <end position="38"/>
    </location>
</feature>
<dbReference type="GO" id="GO:0046513">
    <property type="term" value="P:ceramide biosynthetic process"/>
    <property type="evidence" value="ECO:0007669"/>
    <property type="project" value="TreeGrafter"/>
</dbReference>
<dbReference type="PANTHER" id="PTHR12879">
    <property type="entry name" value="SPHINGOLIPID DELTA 4 DESATURASE/C-4 HYDROXYLASE PROTEIN DES2"/>
    <property type="match status" value="1"/>
</dbReference>
<keyword evidence="4" id="KW-1185">Reference proteome</keyword>
<accession>A0A2W2BF85</accession>
<keyword evidence="1" id="KW-1133">Transmembrane helix</keyword>
<evidence type="ECO:0000259" key="2">
    <source>
        <dbReference type="SMART" id="SM01269"/>
    </source>
</evidence>
<reference evidence="3 4" key="1">
    <citation type="submission" date="2018-06" db="EMBL/GenBank/DDBJ databases">
        <title>Mucibacter soli gen. nov., sp. nov., a new member of the family Chitinophagaceae producing mucin.</title>
        <authorList>
            <person name="Kim M.-K."/>
            <person name="Park S."/>
            <person name="Kim T.-S."/>
            <person name="Joung Y."/>
            <person name="Han J.-H."/>
            <person name="Kim S.B."/>
        </authorList>
    </citation>
    <scope>NUCLEOTIDE SEQUENCE [LARGE SCALE GENOMIC DNA]</scope>
    <source>
        <strain evidence="3 4">R1-15</strain>
    </source>
</reference>
<dbReference type="Proteomes" id="UP000248745">
    <property type="component" value="Unassembled WGS sequence"/>
</dbReference>
<dbReference type="EMBL" id="QKTW01000003">
    <property type="protein sequence ID" value="PZF74567.1"/>
    <property type="molecule type" value="Genomic_DNA"/>
</dbReference>
<evidence type="ECO:0000313" key="4">
    <source>
        <dbReference type="Proteomes" id="UP000248745"/>
    </source>
</evidence>
<keyword evidence="1" id="KW-0472">Membrane</keyword>
<evidence type="ECO:0000313" key="3">
    <source>
        <dbReference type="EMBL" id="PZF74567.1"/>
    </source>
</evidence>
<dbReference type="InterPro" id="IPR013866">
    <property type="entry name" value="Sphingolipid_d4-desaturase_N"/>
</dbReference>
<comment type="caution">
    <text evidence="3">The sequence shown here is derived from an EMBL/GenBank/DDBJ whole genome shotgun (WGS) entry which is preliminary data.</text>
</comment>
<dbReference type="AlphaFoldDB" id="A0A2W2BF85"/>
<name>A0A2W2BF85_9BACT</name>
<organism evidence="3 4">
    <name type="scientific">Taibaiella soli</name>
    <dbReference type="NCBI Taxonomy" id="1649169"/>
    <lineage>
        <taxon>Bacteria</taxon>
        <taxon>Pseudomonadati</taxon>
        <taxon>Bacteroidota</taxon>
        <taxon>Chitinophagia</taxon>
        <taxon>Chitinophagales</taxon>
        <taxon>Chitinophagaceae</taxon>
        <taxon>Taibaiella</taxon>
    </lineage>
</organism>